<evidence type="ECO:0000259" key="2">
    <source>
        <dbReference type="PROSITE" id="PS50966"/>
    </source>
</evidence>
<evidence type="ECO:0000313" key="4">
    <source>
        <dbReference type="Proteomes" id="UP001160148"/>
    </source>
</evidence>
<dbReference type="InterPro" id="IPR007527">
    <property type="entry name" value="Znf_SWIM"/>
</dbReference>
<feature type="domain" description="SWIM-type" evidence="2">
    <location>
        <begin position="541"/>
        <end position="572"/>
    </location>
</feature>
<keyword evidence="1" id="KW-0862">Zinc</keyword>
<keyword evidence="1" id="KW-0863">Zinc-finger</keyword>
<dbReference type="PANTHER" id="PTHR35385">
    <property type="entry name" value="PROTEIN B, PUTATIVE-RELATED-RELATED"/>
    <property type="match status" value="1"/>
</dbReference>
<dbReference type="EMBL" id="CARXXK010001197">
    <property type="protein sequence ID" value="CAI6374362.1"/>
    <property type="molecule type" value="Genomic_DNA"/>
</dbReference>
<keyword evidence="4" id="KW-1185">Reference proteome</keyword>
<dbReference type="InterPro" id="IPR018289">
    <property type="entry name" value="MULE_transposase_dom"/>
</dbReference>
<dbReference type="Proteomes" id="UP001160148">
    <property type="component" value="Unassembled WGS sequence"/>
</dbReference>
<comment type="caution">
    <text evidence="3">The sequence shown here is derived from an EMBL/GenBank/DDBJ whole genome shotgun (WGS) entry which is preliminary data.</text>
</comment>
<evidence type="ECO:0000256" key="1">
    <source>
        <dbReference type="PROSITE-ProRule" id="PRU00325"/>
    </source>
</evidence>
<dbReference type="GO" id="GO:0008270">
    <property type="term" value="F:zinc ion binding"/>
    <property type="evidence" value="ECO:0007669"/>
    <property type="project" value="UniProtKB-KW"/>
</dbReference>
<organism evidence="3 4">
    <name type="scientific">Macrosiphum euphorbiae</name>
    <name type="common">potato aphid</name>
    <dbReference type="NCBI Taxonomy" id="13131"/>
    <lineage>
        <taxon>Eukaryota</taxon>
        <taxon>Metazoa</taxon>
        <taxon>Ecdysozoa</taxon>
        <taxon>Arthropoda</taxon>
        <taxon>Hexapoda</taxon>
        <taxon>Insecta</taxon>
        <taxon>Pterygota</taxon>
        <taxon>Neoptera</taxon>
        <taxon>Paraneoptera</taxon>
        <taxon>Hemiptera</taxon>
        <taxon>Sternorrhyncha</taxon>
        <taxon>Aphidomorpha</taxon>
        <taxon>Aphidoidea</taxon>
        <taxon>Aphididae</taxon>
        <taxon>Macrosiphini</taxon>
        <taxon>Macrosiphum</taxon>
    </lineage>
</organism>
<name>A0AAV0Y2Y3_9HEMI</name>
<dbReference type="PROSITE" id="PS50966">
    <property type="entry name" value="ZF_SWIM"/>
    <property type="match status" value="1"/>
</dbReference>
<dbReference type="PANTHER" id="PTHR35385:SF2">
    <property type="entry name" value="PROTEIN B, PUTATIVE-RELATED"/>
    <property type="match status" value="1"/>
</dbReference>
<gene>
    <name evidence="3" type="ORF">MEUPH1_LOCUS27998</name>
</gene>
<protein>
    <recommendedName>
        <fullName evidence="2">SWIM-type domain-containing protein</fullName>
    </recommendedName>
</protein>
<dbReference type="AlphaFoldDB" id="A0AAV0Y2Y3"/>
<reference evidence="3 4" key="1">
    <citation type="submission" date="2023-01" db="EMBL/GenBank/DDBJ databases">
        <authorList>
            <person name="Whitehead M."/>
        </authorList>
    </citation>
    <scope>NUCLEOTIDE SEQUENCE [LARGE SCALE GENOMIC DNA]</scope>
</reference>
<dbReference type="Pfam" id="PF10551">
    <property type="entry name" value="MULE"/>
    <property type="match status" value="1"/>
</dbReference>
<sequence length="778" mass="89090">MESSSYLNLSNLPTSFVNKILDISSGNNYTLRSNILNFEQCDKWVNEFSSLTSTSWIVRSSNKISERFVCRKDYVCHHSSFKKVDKDKNLKKSKNMSCPAKISIKVKKTTTDTVKKDKYVKEGLVAEIHIFFQHSHTINTAEALGNLRSSEETRKLFECYFSDGHGITEAIMYHEGKLELEGNEIAIANASLNPKYRTVQHWHDTWRQNNLGPRIGIGVLEKLKSKMSSYENNGIKVMINEDPFSVVICTPLMQRAHSLSYSKDIVFVDSTASCDAHNHSITFMLTPCAVGAVPLAVIITKGQSFVDYENGFKLAQKCFGIDGFGGQQFPKIFITDDSKAEREALKVVWPQSKQLLCRFHVSQAIWRWLWNSENNIDKSDRPILYNYFSKMLTAPTAEMAINAYLIAIDISNEYVLKYPNWVKYLNSYWSRKEIWCLSFRNYETHGHQTNNFSEVCVRIYKDIVLSRNKAYNVISLIDFTCTVMEQYYIRRIRKFCNGRCNIARLFLNTIKRKIGYLAVENIKSLDNNIFDVPSEKTGEMYEVNISLGCCTCEKGRLGSFCKHQGAVYFFYGQKLPNMPPVTPESRHSMAILAFGENALPISFYESLECNLSNDLNENKNTVNSNEYQNVQNNSISINTYDITDNMDSEAKINSTTSATKFKEIIDLMTEHHNKFGSSTDALHTYLKKLTNVKTRTSWETFLSTKGKQIPLRHVSKAKIHVQPTSISRRRLEVTRGSKRLAVGRPPSNEKVKKNKRQRCLQINVKMNQPNAKSHGTSH</sequence>
<keyword evidence="1" id="KW-0479">Metal-binding</keyword>
<accession>A0AAV0Y2Y3</accession>
<proteinExistence type="predicted"/>
<evidence type="ECO:0000313" key="3">
    <source>
        <dbReference type="EMBL" id="CAI6374362.1"/>
    </source>
</evidence>